<evidence type="ECO:0000313" key="1">
    <source>
        <dbReference type="EMBL" id="SHK38103.1"/>
    </source>
</evidence>
<dbReference type="RefSeq" id="WP_073276054.1">
    <property type="nucleotide sequence ID" value="NZ_FRAC01000011.1"/>
</dbReference>
<protein>
    <submittedName>
        <fullName evidence="1">Uncharacterized protein</fullName>
    </submittedName>
</protein>
<name>A0A1M6S067_9FIRM</name>
<organism evidence="1 2">
    <name type="scientific">Anaerocolumna jejuensis DSM 15929</name>
    <dbReference type="NCBI Taxonomy" id="1121322"/>
    <lineage>
        <taxon>Bacteria</taxon>
        <taxon>Bacillati</taxon>
        <taxon>Bacillota</taxon>
        <taxon>Clostridia</taxon>
        <taxon>Lachnospirales</taxon>
        <taxon>Lachnospiraceae</taxon>
        <taxon>Anaerocolumna</taxon>
    </lineage>
</organism>
<proteinExistence type="predicted"/>
<gene>
    <name evidence="1" type="ORF">SAMN02745136_02357</name>
</gene>
<keyword evidence="2" id="KW-1185">Reference proteome</keyword>
<dbReference type="Proteomes" id="UP000184386">
    <property type="component" value="Unassembled WGS sequence"/>
</dbReference>
<reference evidence="1 2" key="1">
    <citation type="submission" date="2016-11" db="EMBL/GenBank/DDBJ databases">
        <authorList>
            <person name="Jaros S."/>
            <person name="Januszkiewicz K."/>
            <person name="Wedrychowicz H."/>
        </authorList>
    </citation>
    <scope>NUCLEOTIDE SEQUENCE [LARGE SCALE GENOMIC DNA]</scope>
    <source>
        <strain evidence="1 2">DSM 15929</strain>
    </source>
</reference>
<dbReference type="AlphaFoldDB" id="A0A1M6S067"/>
<evidence type="ECO:0000313" key="2">
    <source>
        <dbReference type="Proteomes" id="UP000184386"/>
    </source>
</evidence>
<accession>A0A1M6S067</accession>
<dbReference type="EMBL" id="FRAC01000011">
    <property type="protein sequence ID" value="SHK38103.1"/>
    <property type="molecule type" value="Genomic_DNA"/>
</dbReference>
<sequence length="63" mass="7236">MNYLEAKLHKCLGNPRRNLAACWEGMAVSVKIKKQFSQTRLRLRNPRPNLAARRVGMDVSVKI</sequence>